<evidence type="ECO:0000256" key="1">
    <source>
        <dbReference type="SAM" id="Coils"/>
    </source>
</evidence>
<feature type="coiled-coil region" evidence="1">
    <location>
        <begin position="17"/>
        <end position="50"/>
    </location>
</feature>
<keyword evidence="1" id="KW-0175">Coiled coil</keyword>
<evidence type="ECO:0000313" key="3">
    <source>
        <dbReference type="Proteomes" id="UP000018780"/>
    </source>
</evidence>
<sequence length="65" mass="7290">MEHPQCPPEVEAIVEAYDAAKSEASEARKAERAAEREKKERAKFEELRRKFEIGKASAENTAAAE</sequence>
<accession>V9W0Y0</accession>
<evidence type="ECO:0000313" key="2">
    <source>
        <dbReference type="EMBL" id="AHD03300.1"/>
    </source>
</evidence>
<dbReference type="KEGG" id="lmd:METH_19700"/>
<dbReference type="AlphaFoldDB" id="V9W0Y0"/>
<dbReference type="Proteomes" id="UP000018780">
    <property type="component" value="Chromosome"/>
</dbReference>
<gene>
    <name evidence="2" type="ORF">METH_19700</name>
</gene>
<dbReference type="EMBL" id="CP006773">
    <property type="protein sequence ID" value="AHD03300.1"/>
    <property type="molecule type" value="Genomic_DNA"/>
</dbReference>
<name>V9W0Y0_9RHOB</name>
<dbReference type="PATRIC" id="fig|999552.6.peg.3902"/>
<reference evidence="2 3" key="1">
    <citation type="submission" date="2013-09" db="EMBL/GenBank/DDBJ databases">
        <authorList>
            <consortium name="DOE Joint Genome Institute"/>
            <person name="Klenk H.-P."/>
            <person name="Huntemann M."/>
            <person name="Han J."/>
            <person name="Chen A."/>
            <person name="Kyrpides N."/>
            <person name="Mavromatis K."/>
            <person name="Markowitz V."/>
            <person name="Palaniappan K."/>
            <person name="Ivanova N."/>
            <person name="Schaumberg A."/>
            <person name="Pati A."/>
            <person name="Liolios K."/>
            <person name="Nordberg H.P."/>
            <person name="Cantor M.N."/>
            <person name="Hua S.X."/>
            <person name="Woyke T."/>
        </authorList>
    </citation>
    <scope>NUCLEOTIDE SEQUENCE [LARGE SCALE GENOMIC DNA]</scope>
    <source>
        <strain evidence="2 3">DSM 14336</strain>
    </source>
</reference>
<dbReference type="HOGENOM" id="CLU_2844500_0_0_5"/>
<proteinExistence type="predicted"/>
<keyword evidence="3" id="KW-1185">Reference proteome</keyword>
<dbReference type="RefSeq" id="WP_024092065.1">
    <property type="nucleotide sequence ID" value="NC_023135.1"/>
</dbReference>
<protein>
    <submittedName>
        <fullName evidence="2">Uncharacterized protein</fullName>
    </submittedName>
</protein>
<organism evidence="2 3">
    <name type="scientific">Leisingera methylohalidivorans DSM 14336</name>
    <dbReference type="NCBI Taxonomy" id="999552"/>
    <lineage>
        <taxon>Bacteria</taxon>
        <taxon>Pseudomonadati</taxon>
        <taxon>Pseudomonadota</taxon>
        <taxon>Alphaproteobacteria</taxon>
        <taxon>Rhodobacterales</taxon>
        <taxon>Roseobacteraceae</taxon>
        <taxon>Leisingera</taxon>
    </lineage>
</organism>